<gene>
    <name evidence="3" type="ORF">OLEA9_A034567</name>
</gene>
<dbReference type="EMBL" id="CACTIH010005722">
    <property type="protein sequence ID" value="CAA3000943.1"/>
    <property type="molecule type" value="Genomic_DNA"/>
</dbReference>
<feature type="compositionally biased region" description="Basic and acidic residues" evidence="1">
    <location>
        <begin position="477"/>
        <end position="487"/>
    </location>
</feature>
<feature type="domain" description="Sec7/BIG1-like C-terminal" evidence="2">
    <location>
        <begin position="298"/>
        <end position="453"/>
    </location>
</feature>
<protein>
    <submittedName>
        <fullName evidence="3">Brefeldin A-inhibited guanine nucleotide-exchange 5</fullName>
    </submittedName>
</protein>
<feature type="compositionally biased region" description="Polar residues" evidence="1">
    <location>
        <begin position="258"/>
        <end position="269"/>
    </location>
</feature>
<organism evidence="3 4">
    <name type="scientific">Olea europaea subsp. europaea</name>
    <dbReference type="NCBI Taxonomy" id="158383"/>
    <lineage>
        <taxon>Eukaryota</taxon>
        <taxon>Viridiplantae</taxon>
        <taxon>Streptophyta</taxon>
        <taxon>Embryophyta</taxon>
        <taxon>Tracheophyta</taxon>
        <taxon>Spermatophyta</taxon>
        <taxon>Magnoliopsida</taxon>
        <taxon>eudicotyledons</taxon>
        <taxon>Gunneridae</taxon>
        <taxon>Pentapetalae</taxon>
        <taxon>asterids</taxon>
        <taxon>lamiids</taxon>
        <taxon>Lamiales</taxon>
        <taxon>Oleaceae</taxon>
        <taxon>Oleeae</taxon>
        <taxon>Olea</taxon>
    </lineage>
</organism>
<proteinExistence type="predicted"/>
<dbReference type="Proteomes" id="UP000594638">
    <property type="component" value="Unassembled WGS sequence"/>
</dbReference>
<dbReference type="OrthoDB" id="973287at2759"/>
<dbReference type="Gramene" id="OE9A034567T1">
    <property type="protein sequence ID" value="OE9A034567C1"/>
    <property type="gene ID" value="OE9A034567"/>
</dbReference>
<dbReference type="GO" id="GO:0005802">
    <property type="term" value="C:trans-Golgi network"/>
    <property type="evidence" value="ECO:0007669"/>
    <property type="project" value="TreeGrafter"/>
</dbReference>
<dbReference type="AlphaFoldDB" id="A0A8S0T9U4"/>
<evidence type="ECO:0000313" key="4">
    <source>
        <dbReference type="Proteomes" id="UP000594638"/>
    </source>
</evidence>
<comment type="caution">
    <text evidence="3">The sequence shown here is derived from an EMBL/GenBank/DDBJ whole genome shotgun (WGS) entry which is preliminary data.</text>
</comment>
<dbReference type="SUPFAM" id="SSF48371">
    <property type="entry name" value="ARM repeat"/>
    <property type="match status" value="1"/>
</dbReference>
<sequence>MLAGLSDLTSDLRAEVRNCALEVLFDLLNERGSKFSSSFWENIFQRILFPILDHVRHAGKDNLISSGDEWLRESSVHSLQLLCNLFNTFYKDVCFMLPPLLGLLLDCAKKTDQSVVSISLGALVHLIEVGGHQFSDNDWDTLLNSIRYASYTTQPLELLNDLGFDNSKHHKVFTRVSDATSGLNPSVSDGSNTSDNHHNNVYENGDTVGMMHAAPSGRATKPTDVGGLQRSQTIGQKIMGNVMENIFVRSFTSKPKNFTSDVLSPTSPSKLPDTAEPDARYKDESPILGTIRSKCFTQLLLLGAIDSIQMKYFHCYVSNLLKKYWNKLNASQKITIMDILFSILEFASSYNSYTNLILRMRQIPAERPPLNLLRQEFAGTCIYLDILHKTAAAVNNQKEEHVKEEKLQGVAEEKIVPFCEQVLREAFDFQSSMEGTTNMDIHQVLELRSPIIVKRDIRKKSYEQEDEDEEEEEDEAKEYPKNRCEKK</sequence>
<dbReference type="PANTHER" id="PTHR10663:SF312">
    <property type="entry name" value="BREFELDIN A-INHIBITED GUANINE NUCLEOTIDE-EXCHANGE PROTEIN 5"/>
    <property type="match status" value="1"/>
</dbReference>
<name>A0A8S0T9U4_OLEEU</name>
<evidence type="ECO:0000259" key="2">
    <source>
        <dbReference type="Pfam" id="PF20252"/>
    </source>
</evidence>
<keyword evidence="4" id="KW-1185">Reference proteome</keyword>
<dbReference type="InterPro" id="IPR046455">
    <property type="entry name" value="Sec7/BIG1-like_C"/>
</dbReference>
<evidence type="ECO:0000313" key="3">
    <source>
        <dbReference type="EMBL" id="CAA3000943.1"/>
    </source>
</evidence>
<feature type="compositionally biased region" description="Acidic residues" evidence="1">
    <location>
        <begin position="464"/>
        <end position="476"/>
    </location>
</feature>
<accession>A0A8S0T9U4</accession>
<reference evidence="3 4" key="1">
    <citation type="submission" date="2019-12" db="EMBL/GenBank/DDBJ databases">
        <authorList>
            <person name="Alioto T."/>
            <person name="Alioto T."/>
            <person name="Gomez Garrido J."/>
        </authorList>
    </citation>
    <scope>NUCLEOTIDE SEQUENCE [LARGE SCALE GENOMIC DNA]</scope>
</reference>
<dbReference type="Pfam" id="PF20252">
    <property type="entry name" value="BIG2_C"/>
    <property type="match status" value="1"/>
</dbReference>
<dbReference type="PANTHER" id="PTHR10663">
    <property type="entry name" value="GUANYL-NUCLEOTIDE EXCHANGE FACTOR"/>
    <property type="match status" value="1"/>
</dbReference>
<feature type="region of interest" description="Disordered" evidence="1">
    <location>
        <begin position="258"/>
        <end position="279"/>
    </location>
</feature>
<feature type="region of interest" description="Disordered" evidence="1">
    <location>
        <begin position="458"/>
        <end position="487"/>
    </location>
</feature>
<evidence type="ECO:0000256" key="1">
    <source>
        <dbReference type="SAM" id="MobiDB-lite"/>
    </source>
</evidence>
<dbReference type="InterPro" id="IPR016024">
    <property type="entry name" value="ARM-type_fold"/>
</dbReference>